<evidence type="ECO:0000313" key="2">
    <source>
        <dbReference type="EMBL" id="TWJ31903.1"/>
    </source>
</evidence>
<accession>A0A562WNH8</accession>
<name>A0A562WNH8_9ACTN</name>
<dbReference type="InterPro" id="IPR016040">
    <property type="entry name" value="NAD(P)-bd_dom"/>
</dbReference>
<evidence type="ECO:0000313" key="3">
    <source>
        <dbReference type="Proteomes" id="UP000319728"/>
    </source>
</evidence>
<dbReference type="AlphaFoldDB" id="A0A562WNH8"/>
<dbReference type="InterPro" id="IPR051604">
    <property type="entry name" value="Ergot_Alk_Oxidoreductase"/>
</dbReference>
<dbReference type="Proteomes" id="UP000319728">
    <property type="component" value="Unassembled WGS sequence"/>
</dbReference>
<comment type="caution">
    <text evidence="2">The sequence shown here is derived from an EMBL/GenBank/DDBJ whole genome shotgun (WGS) entry which is preliminary data.</text>
</comment>
<dbReference type="SUPFAM" id="SSF51735">
    <property type="entry name" value="NAD(P)-binding Rossmann-fold domains"/>
    <property type="match status" value="1"/>
</dbReference>
<dbReference type="RefSeq" id="WP_145821017.1">
    <property type="nucleotide sequence ID" value="NZ_AP023438.1"/>
</dbReference>
<evidence type="ECO:0000259" key="1">
    <source>
        <dbReference type="Pfam" id="PF13460"/>
    </source>
</evidence>
<gene>
    <name evidence="2" type="ORF">JD81_05469</name>
</gene>
<dbReference type="PANTHER" id="PTHR43162:SF1">
    <property type="entry name" value="PRESTALK A DIFFERENTIATION PROTEIN A"/>
    <property type="match status" value="1"/>
</dbReference>
<reference evidence="2 3" key="1">
    <citation type="submission" date="2019-07" db="EMBL/GenBank/DDBJ databases">
        <title>R&amp;d 2014.</title>
        <authorList>
            <person name="Klenk H.-P."/>
        </authorList>
    </citation>
    <scope>NUCLEOTIDE SEQUENCE [LARGE SCALE GENOMIC DNA]</scope>
    <source>
        <strain evidence="2 3">DSM 43912</strain>
    </source>
</reference>
<dbReference type="PANTHER" id="PTHR43162">
    <property type="match status" value="1"/>
</dbReference>
<proteinExistence type="predicted"/>
<dbReference type="EMBL" id="VLLP01000001">
    <property type="protein sequence ID" value="TWJ31903.1"/>
    <property type="molecule type" value="Genomic_DNA"/>
</dbReference>
<dbReference type="InterPro" id="IPR036291">
    <property type="entry name" value="NAD(P)-bd_dom_sf"/>
</dbReference>
<dbReference type="Gene3D" id="3.40.50.720">
    <property type="entry name" value="NAD(P)-binding Rossmann-like Domain"/>
    <property type="match status" value="1"/>
</dbReference>
<organism evidence="2 3">
    <name type="scientific">Micromonospora sagamiensis</name>
    <dbReference type="NCBI Taxonomy" id="47875"/>
    <lineage>
        <taxon>Bacteria</taxon>
        <taxon>Bacillati</taxon>
        <taxon>Actinomycetota</taxon>
        <taxon>Actinomycetes</taxon>
        <taxon>Micromonosporales</taxon>
        <taxon>Micromonosporaceae</taxon>
        <taxon>Micromonospora</taxon>
    </lineage>
</organism>
<feature type="domain" description="NAD(P)-binding" evidence="1">
    <location>
        <begin position="6"/>
        <end position="191"/>
    </location>
</feature>
<dbReference type="OrthoDB" id="116343at2"/>
<keyword evidence="3" id="KW-1185">Reference proteome</keyword>
<dbReference type="Gene3D" id="3.90.25.10">
    <property type="entry name" value="UDP-galactose 4-epimerase, domain 1"/>
    <property type="match status" value="1"/>
</dbReference>
<dbReference type="Pfam" id="PF13460">
    <property type="entry name" value="NAD_binding_10"/>
    <property type="match status" value="1"/>
</dbReference>
<sequence length="297" mass="31351">MITVMGATGNTGRKIIKLLLAAGEEVLALGRSPEKLAGLAALGARTAVGDVRDARHLTSAFAGADAVYTLTAFDPTLPDYHADQDRRGEAIVAAVRESGVRHVVALSSIGAELPGGNGFIASLHRQERRLRALDGVDVMLLRPGAFFEGFHAALETIRHEGVVADSVAPDAKVPMVATADIAKVAAGALRERNWRGVVVRELLGPRDRTYAEVTAALGAAIGRPDLGYVQMPDEDLVAVLTGHAGFSPDFAGLFVEFNRALSDGRLHSLEGRNASNTTPTEFEEFAVELAHAYPAAV</sequence>
<protein>
    <submittedName>
        <fullName evidence="2">Uncharacterized protein YbjT (DUF2867 family)</fullName>
    </submittedName>
</protein>